<dbReference type="SUPFAM" id="SSF142887">
    <property type="entry name" value="PhtA domain-like"/>
    <property type="match status" value="2"/>
</dbReference>
<evidence type="ECO:0000256" key="1">
    <source>
        <dbReference type="SAM" id="MobiDB-lite"/>
    </source>
</evidence>
<feature type="region of interest" description="Disordered" evidence="1">
    <location>
        <begin position="86"/>
        <end position="109"/>
    </location>
</feature>
<protein>
    <recommendedName>
        <fullName evidence="4">Pneumococcal-type histidine triad protein</fullName>
    </recommendedName>
</protein>
<dbReference type="NCBIfam" id="TIGR01363">
    <property type="entry name" value="strep_his_triad"/>
    <property type="match status" value="1"/>
</dbReference>
<dbReference type="EMBL" id="BASY01000001">
    <property type="protein sequence ID" value="GAD45684.1"/>
    <property type="molecule type" value="Genomic_DNA"/>
</dbReference>
<accession>A0AAN4P7D1</accession>
<gene>
    <name evidence="2" type="ORF">ANG6_0179</name>
</gene>
<comment type="caution">
    <text evidence="2">The sequence shown here is derived from an EMBL/GenBank/DDBJ whole genome shotgun (WGS) entry which is preliminary data.</text>
</comment>
<evidence type="ECO:0008006" key="4">
    <source>
        <dbReference type="Google" id="ProtNLM"/>
    </source>
</evidence>
<evidence type="ECO:0000313" key="2">
    <source>
        <dbReference type="EMBL" id="GAD45684.1"/>
    </source>
</evidence>
<dbReference type="Pfam" id="PF04270">
    <property type="entry name" value="Strep_his_triad"/>
    <property type="match status" value="2"/>
</dbReference>
<evidence type="ECO:0000313" key="3">
    <source>
        <dbReference type="Proteomes" id="UP000016981"/>
    </source>
</evidence>
<dbReference type="AlphaFoldDB" id="A0AAN4P7D1"/>
<dbReference type="InterPro" id="IPR023832">
    <property type="entry name" value="His_triad_protein"/>
</dbReference>
<reference evidence="3" key="1">
    <citation type="submission" date="2013-09" db="EMBL/GenBank/DDBJ databases">
        <title>Genome Sequences of seven clinical isolates and type strains of anginosus group streptococci.</title>
        <authorList>
            <person name="Maruyama F."/>
            <person name="Sakurai A."/>
            <person name="Ogura Y."/>
            <person name="Homma H."/>
            <person name="Takahashi N."/>
            <person name="Ohtsubo Y."/>
            <person name="Hoshino T."/>
            <person name="Okahashi N."/>
            <person name="Nakagawa I."/>
            <person name="Kimura S."/>
            <person name="Fujiwara T."/>
            <person name="Hayashi T."/>
            <person name="Shintani S."/>
        </authorList>
    </citation>
    <scope>NUCLEOTIDE SEQUENCE [LARGE SCALE GENOMIC DNA]</scope>
    <source>
        <strain evidence="3">T5</strain>
    </source>
</reference>
<name>A0AAN4P7D1_STRAP</name>
<dbReference type="InterPro" id="IPR037228">
    <property type="entry name" value="PhtA_dom_sf"/>
</dbReference>
<dbReference type="Gene3D" id="3.10.50.90">
    <property type="match status" value="2"/>
</dbReference>
<organism evidence="2 3">
    <name type="scientific">Streptococcus anginosus T5</name>
    <dbReference type="NCBI Taxonomy" id="1163302"/>
    <lineage>
        <taxon>Bacteria</taxon>
        <taxon>Bacillati</taxon>
        <taxon>Bacillota</taxon>
        <taxon>Bacilli</taxon>
        <taxon>Lactobacillales</taxon>
        <taxon>Streptococcaceae</taxon>
        <taxon>Streptococcus</taxon>
        <taxon>Streptococcus anginosus group</taxon>
    </lineage>
</organism>
<sequence>MILDHDGHTHFIFYSDLKNSKWAYLILKKGQAPSTAAAQNLGQASDVDDGYVFNPKDIVSEDENGYVVRHGDHYHYIWKHSLRGNGSQAYQPQTVPSGNASGGQSLPHA</sequence>
<dbReference type="Proteomes" id="UP000016981">
    <property type="component" value="Unassembled WGS sequence"/>
</dbReference>
<dbReference type="InterPro" id="IPR006270">
    <property type="entry name" value="Strep_his_triad_rpt"/>
</dbReference>
<proteinExistence type="predicted"/>